<dbReference type="EC" id="4.2.99.18" evidence="2"/>
<dbReference type="GO" id="GO:0140078">
    <property type="term" value="F:class I DNA-(apurinic or apyrimidinic site) endonuclease activity"/>
    <property type="evidence" value="ECO:0007669"/>
    <property type="project" value="UniProtKB-EC"/>
</dbReference>
<reference evidence="5 6" key="1">
    <citation type="submission" date="2020-08" db="EMBL/GenBank/DDBJ databases">
        <title>Genomic Encyclopedia of Type Strains, Phase IV (KMG-IV): sequencing the most valuable type-strain genomes for metagenomic binning, comparative biology and taxonomic classification.</title>
        <authorList>
            <person name="Goeker M."/>
        </authorList>
    </citation>
    <scope>NUCLEOTIDE SEQUENCE [LARGE SCALE GENOMIC DNA]</scope>
    <source>
        <strain evidence="5 6">DSM 103725</strain>
    </source>
</reference>
<protein>
    <recommendedName>
        <fullName evidence="2">DNA-(apurinic or apyrimidinic site) lyase</fullName>
        <ecNumber evidence="2">4.2.99.18</ecNumber>
    </recommendedName>
</protein>
<sequence>MPTTLTVTPPSKCFDLHRAVCSYGYFILAPNHWLIDKKVLHRPLRTSAGRLVHTVIRQRKDGKLAIQCDRDVPRKDHDTLKQQVARMFRFGEDYRGWRKVHPQAKRRRFDRMFRSPSLFEDMVKTITSCNVTWRNTIVMNQRMVQHVGHGGFPTPEQLADFGEQRLKDLCRVGYRADRIIRLARMVADGDLDLDWFEAPAAERNSDEIYEGFLELHGFGPYAAANLCHLVGRYDKLAIDTETYRHFCLHYNVKRPKGDNAAGLKRLHAKIEKHYGQFAPYQFLAYWFELWEDYQTRYGPAWRWDRDTTGTQFTAAVLK</sequence>
<dbReference type="Pfam" id="PF00730">
    <property type="entry name" value="HhH-GPD"/>
    <property type="match status" value="1"/>
</dbReference>
<gene>
    <name evidence="5" type="ORF">HNQ40_001959</name>
</gene>
<dbReference type="GO" id="GO:0006285">
    <property type="term" value="P:base-excision repair, AP site formation"/>
    <property type="evidence" value="ECO:0007669"/>
    <property type="project" value="TreeGrafter"/>
</dbReference>
<feature type="domain" description="HhH-GPD" evidence="4">
    <location>
        <begin position="127"/>
        <end position="289"/>
    </location>
</feature>
<dbReference type="InterPro" id="IPR003265">
    <property type="entry name" value="HhH-GPD_domain"/>
</dbReference>
<dbReference type="EMBL" id="JACHGY010000001">
    <property type="protein sequence ID" value="MBB6430153.1"/>
    <property type="molecule type" value="Genomic_DNA"/>
</dbReference>
<proteinExistence type="inferred from homology"/>
<comment type="caution">
    <text evidence="5">The sequence shown here is derived from an EMBL/GenBank/DDBJ whole genome shotgun (WGS) entry which is preliminary data.</text>
</comment>
<keyword evidence="6" id="KW-1185">Reference proteome</keyword>
<accession>A0A7X0H6Q8</accession>
<evidence type="ECO:0000256" key="3">
    <source>
        <dbReference type="ARBA" id="ARBA00044632"/>
    </source>
</evidence>
<dbReference type="AlphaFoldDB" id="A0A7X0H6Q8"/>
<dbReference type="SUPFAM" id="SSF48150">
    <property type="entry name" value="DNA-glycosylase"/>
    <property type="match status" value="1"/>
</dbReference>
<dbReference type="PANTHER" id="PTHR10242:SF4">
    <property type="entry name" value="OS07G0657600 PROTEIN"/>
    <property type="match status" value="1"/>
</dbReference>
<dbReference type="GO" id="GO:0034039">
    <property type="term" value="F:8-oxo-7,8-dihydroguanine DNA N-glycosylase activity"/>
    <property type="evidence" value="ECO:0007669"/>
    <property type="project" value="TreeGrafter"/>
</dbReference>
<dbReference type="Gene3D" id="1.10.340.30">
    <property type="entry name" value="Hypothetical protein, domain 2"/>
    <property type="match status" value="1"/>
</dbReference>
<comment type="similarity">
    <text evidence="1">Belongs to the type-1 OGG1 family.</text>
</comment>
<dbReference type="CDD" id="cd00056">
    <property type="entry name" value="ENDO3c"/>
    <property type="match status" value="1"/>
</dbReference>
<name>A0A7X0H6Q8_9BACT</name>
<evidence type="ECO:0000256" key="2">
    <source>
        <dbReference type="ARBA" id="ARBA00012720"/>
    </source>
</evidence>
<dbReference type="InterPro" id="IPR052054">
    <property type="entry name" value="Oxidative_DNA_repair_enzyme"/>
</dbReference>
<dbReference type="Proteomes" id="UP000541810">
    <property type="component" value="Unassembled WGS sequence"/>
</dbReference>
<evidence type="ECO:0000256" key="1">
    <source>
        <dbReference type="ARBA" id="ARBA00010679"/>
    </source>
</evidence>
<dbReference type="RefSeq" id="WP_184677689.1">
    <property type="nucleotide sequence ID" value="NZ_JACHGY010000001.1"/>
</dbReference>
<evidence type="ECO:0000259" key="4">
    <source>
        <dbReference type="SMART" id="SM00478"/>
    </source>
</evidence>
<organism evidence="5 6">
    <name type="scientific">Algisphaera agarilytica</name>
    <dbReference type="NCBI Taxonomy" id="1385975"/>
    <lineage>
        <taxon>Bacteria</taxon>
        <taxon>Pseudomonadati</taxon>
        <taxon>Planctomycetota</taxon>
        <taxon>Phycisphaerae</taxon>
        <taxon>Phycisphaerales</taxon>
        <taxon>Phycisphaeraceae</taxon>
        <taxon>Algisphaera</taxon>
    </lineage>
</organism>
<dbReference type="SMART" id="SM00478">
    <property type="entry name" value="ENDO3c"/>
    <property type="match status" value="1"/>
</dbReference>
<evidence type="ECO:0000313" key="5">
    <source>
        <dbReference type="EMBL" id="MBB6430153.1"/>
    </source>
</evidence>
<dbReference type="PANTHER" id="PTHR10242">
    <property type="entry name" value="8-OXOGUANINE DNA GLYCOSYLASE"/>
    <property type="match status" value="1"/>
</dbReference>
<comment type="catalytic activity">
    <reaction evidence="3">
        <text>2'-deoxyribonucleotide-(2'-deoxyribose 5'-phosphate)-2'-deoxyribonucleotide-DNA = a 3'-end 2'-deoxyribonucleotide-(2,3-dehydro-2,3-deoxyribose 5'-phosphate)-DNA + a 5'-end 5'-phospho-2'-deoxyribonucleoside-DNA + H(+)</text>
        <dbReference type="Rhea" id="RHEA:66592"/>
        <dbReference type="Rhea" id="RHEA-COMP:13180"/>
        <dbReference type="Rhea" id="RHEA-COMP:16897"/>
        <dbReference type="Rhea" id="RHEA-COMP:17067"/>
        <dbReference type="ChEBI" id="CHEBI:15378"/>
        <dbReference type="ChEBI" id="CHEBI:136412"/>
        <dbReference type="ChEBI" id="CHEBI:157695"/>
        <dbReference type="ChEBI" id="CHEBI:167181"/>
        <dbReference type="EC" id="4.2.99.18"/>
    </reaction>
</comment>
<evidence type="ECO:0000313" key="6">
    <source>
        <dbReference type="Proteomes" id="UP000541810"/>
    </source>
</evidence>
<dbReference type="InterPro" id="IPR011257">
    <property type="entry name" value="DNA_glycosylase"/>
</dbReference>